<keyword evidence="3" id="KW-0285">Flavoprotein</keyword>
<dbReference type="PANTHER" id="PTHR13847">
    <property type="entry name" value="SARCOSINE DEHYDROGENASE-RELATED"/>
    <property type="match status" value="1"/>
</dbReference>
<dbReference type="PANTHER" id="PTHR13847:SF286">
    <property type="entry name" value="D-AMINO ACID DEHYDROGENASE"/>
    <property type="match status" value="1"/>
</dbReference>
<reference evidence="6" key="1">
    <citation type="submission" date="2021-10" db="EMBL/GenBank/DDBJ databases">
        <title>Tamlana sargassums sp. nov., and Tamlana laminarinivorans sp. nov., two new bacteria isolated from the brown alga.</title>
        <authorList>
            <person name="Li J."/>
        </authorList>
    </citation>
    <scope>NUCLEOTIDE SEQUENCE</scope>
    <source>
        <strain evidence="6">PT2-4</strain>
    </source>
</reference>
<proteinExistence type="inferred from homology"/>
<evidence type="ECO:0000259" key="5">
    <source>
        <dbReference type="Pfam" id="PF01266"/>
    </source>
</evidence>
<feature type="domain" description="FAD dependent oxidoreductase" evidence="5">
    <location>
        <begin position="14"/>
        <end position="121"/>
    </location>
</feature>
<keyword evidence="7" id="KW-1185">Reference proteome</keyword>
<protein>
    <submittedName>
        <fullName evidence="6">FAD-dependent oxidoreductase</fullName>
    </submittedName>
</protein>
<organism evidence="6 7">
    <name type="scientific">Neotamlana laminarinivorans</name>
    <dbReference type="NCBI Taxonomy" id="2883124"/>
    <lineage>
        <taxon>Bacteria</taxon>
        <taxon>Pseudomonadati</taxon>
        <taxon>Bacteroidota</taxon>
        <taxon>Flavobacteriia</taxon>
        <taxon>Flavobacteriales</taxon>
        <taxon>Flavobacteriaceae</taxon>
        <taxon>Neotamlana</taxon>
    </lineage>
</organism>
<dbReference type="SUPFAM" id="SSF51971">
    <property type="entry name" value="Nucleotide-binding domain"/>
    <property type="match status" value="1"/>
</dbReference>
<dbReference type="InterPro" id="IPR006076">
    <property type="entry name" value="FAD-dep_OxRdtase"/>
</dbReference>
<dbReference type="Proteomes" id="UP001139199">
    <property type="component" value="Unassembled WGS sequence"/>
</dbReference>
<dbReference type="Gene3D" id="3.50.50.60">
    <property type="entry name" value="FAD/NAD(P)-binding domain"/>
    <property type="match status" value="1"/>
</dbReference>
<dbReference type="GO" id="GO:0005737">
    <property type="term" value="C:cytoplasm"/>
    <property type="evidence" value="ECO:0007669"/>
    <property type="project" value="TreeGrafter"/>
</dbReference>
<evidence type="ECO:0000313" key="6">
    <source>
        <dbReference type="EMBL" id="MCB4800345.1"/>
    </source>
</evidence>
<dbReference type="RefSeq" id="WP_226544813.1">
    <property type="nucleotide sequence ID" value="NZ_JAJAPW010000043.1"/>
</dbReference>
<dbReference type="Gene3D" id="3.30.9.10">
    <property type="entry name" value="D-Amino Acid Oxidase, subunit A, domain 2"/>
    <property type="match status" value="1"/>
</dbReference>
<dbReference type="EMBL" id="JAJAPW010000043">
    <property type="protein sequence ID" value="MCB4800345.1"/>
    <property type="molecule type" value="Genomic_DNA"/>
</dbReference>
<feature type="non-terminal residue" evidence="6">
    <location>
        <position position="1"/>
    </location>
</feature>
<evidence type="ECO:0000256" key="2">
    <source>
        <dbReference type="ARBA" id="ARBA00009410"/>
    </source>
</evidence>
<gene>
    <name evidence="6" type="ORF">LG649_15970</name>
</gene>
<dbReference type="SUPFAM" id="SSF54373">
    <property type="entry name" value="FAD-linked reductases, C-terminal domain"/>
    <property type="match status" value="1"/>
</dbReference>
<keyword evidence="4" id="KW-0560">Oxidoreductase</keyword>
<dbReference type="InterPro" id="IPR036188">
    <property type="entry name" value="FAD/NAD-bd_sf"/>
</dbReference>
<name>A0A9X1I3F1_9FLAO</name>
<evidence type="ECO:0000256" key="1">
    <source>
        <dbReference type="ARBA" id="ARBA00001974"/>
    </source>
</evidence>
<comment type="similarity">
    <text evidence="2">Belongs to the DadA oxidoreductase family.</text>
</comment>
<comment type="cofactor">
    <cofactor evidence="1">
        <name>FAD</name>
        <dbReference type="ChEBI" id="CHEBI:57692"/>
    </cofactor>
</comment>
<dbReference type="Pfam" id="PF01266">
    <property type="entry name" value="DAO"/>
    <property type="match status" value="1"/>
</dbReference>
<evidence type="ECO:0000256" key="3">
    <source>
        <dbReference type="ARBA" id="ARBA00022630"/>
    </source>
</evidence>
<accession>A0A9X1I3F1</accession>
<evidence type="ECO:0000256" key="4">
    <source>
        <dbReference type="ARBA" id="ARBA00023002"/>
    </source>
</evidence>
<dbReference type="AlphaFoldDB" id="A0A9X1I3F1"/>
<sequence>RINVERQTNITIPAILCEAKVAVTPMDGYTRFAGTMELAGINHNINSKRVEAIAQAAKRYYNGLEITEKEKATAKCGLRPCSPDGLPYIGKSSKCKNLTIATGHAMMGWSLGPATGKLVSEIV</sequence>
<evidence type="ECO:0000313" key="7">
    <source>
        <dbReference type="Proteomes" id="UP001139199"/>
    </source>
</evidence>
<dbReference type="GO" id="GO:0016491">
    <property type="term" value="F:oxidoreductase activity"/>
    <property type="evidence" value="ECO:0007669"/>
    <property type="project" value="UniProtKB-KW"/>
</dbReference>
<feature type="non-terminal residue" evidence="6">
    <location>
        <position position="123"/>
    </location>
</feature>
<comment type="caution">
    <text evidence="6">The sequence shown here is derived from an EMBL/GenBank/DDBJ whole genome shotgun (WGS) entry which is preliminary data.</text>
</comment>